<dbReference type="Gene3D" id="1.10.510.10">
    <property type="entry name" value="Transferase(Phosphotransferase) domain 1"/>
    <property type="match status" value="1"/>
</dbReference>
<dbReference type="PANTHER" id="PTHR24056">
    <property type="entry name" value="CELL DIVISION PROTEIN KINASE"/>
    <property type="match status" value="1"/>
</dbReference>
<keyword evidence="3" id="KW-0723">Serine/threonine-protein kinase</keyword>
<dbReference type="GO" id="GO:0005737">
    <property type="term" value="C:cytoplasm"/>
    <property type="evidence" value="ECO:0007669"/>
    <property type="project" value="TreeGrafter"/>
</dbReference>
<accession>A0A504XVL5</accession>
<dbReference type="Pfam" id="PF00069">
    <property type="entry name" value="Pkinase"/>
    <property type="match status" value="1"/>
</dbReference>
<keyword evidence="4" id="KW-0808">Transferase</keyword>
<evidence type="ECO:0000256" key="2">
    <source>
        <dbReference type="ARBA" id="ARBA00012425"/>
    </source>
</evidence>
<evidence type="ECO:0000256" key="5">
    <source>
        <dbReference type="ARBA" id="ARBA00022741"/>
    </source>
</evidence>
<feature type="compositionally biased region" description="Basic and acidic residues" evidence="13">
    <location>
        <begin position="553"/>
        <end position="563"/>
    </location>
</feature>
<proteinExistence type="inferred from homology"/>
<dbReference type="GO" id="GO:0010468">
    <property type="term" value="P:regulation of gene expression"/>
    <property type="evidence" value="ECO:0007669"/>
    <property type="project" value="TreeGrafter"/>
</dbReference>
<dbReference type="GO" id="GO:0005524">
    <property type="term" value="F:ATP binding"/>
    <property type="evidence" value="ECO:0007669"/>
    <property type="project" value="UniProtKB-UniRule"/>
</dbReference>
<keyword evidence="14" id="KW-1133">Transmembrane helix</keyword>
<dbReference type="PROSITE" id="PS00107">
    <property type="entry name" value="PROTEIN_KINASE_ATP"/>
    <property type="match status" value="1"/>
</dbReference>
<comment type="subunit">
    <text evidence="11">Forms a stable but non-covalent complex with a regulatory subunit and with a cyclin.</text>
</comment>
<feature type="compositionally biased region" description="Low complexity" evidence="13">
    <location>
        <begin position="432"/>
        <end position="447"/>
    </location>
</feature>
<feature type="compositionally biased region" description="Low complexity" evidence="13">
    <location>
        <begin position="629"/>
        <end position="641"/>
    </location>
</feature>
<dbReference type="SUPFAM" id="SSF56112">
    <property type="entry name" value="Protein kinase-like (PK-like)"/>
    <property type="match status" value="1"/>
</dbReference>
<dbReference type="GO" id="GO:0000307">
    <property type="term" value="C:cyclin-dependent protein kinase holoenzyme complex"/>
    <property type="evidence" value="ECO:0007669"/>
    <property type="project" value="TreeGrafter"/>
</dbReference>
<dbReference type="InterPro" id="IPR008271">
    <property type="entry name" value="Ser/Thr_kinase_AS"/>
</dbReference>
<dbReference type="VEuPathDB" id="TriTrypDB:LdCL_050010700"/>
<dbReference type="EC" id="2.7.11.22" evidence="2"/>
<comment type="catalytic activity">
    <reaction evidence="8">
        <text>L-threonyl-[protein] + ATP = O-phospho-L-threonyl-[protein] + ADP + H(+)</text>
        <dbReference type="Rhea" id="RHEA:46608"/>
        <dbReference type="Rhea" id="RHEA-COMP:11060"/>
        <dbReference type="Rhea" id="RHEA-COMP:11605"/>
        <dbReference type="ChEBI" id="CHEBI:15378"/>
        <dbReference type="ChEBI" id="CHEBI:30013"/>
        <dbReference type="ChEBI" id="CHEBI:30616"/>
        <dbReference type="ChEBI" id="CHEBI:61977"/>
        <dbReference type="ChEBI" id="CHEBI:456216"/>
        <dbReference type="EC" id="2.7.11.22"/>
    </reaction>
</comment>
<evidence type="ECO:0000256" key="11">
    <source>
        <dbReference type="ARBA" id="ARBA00064639"/>
    </source>
</evidence>
<feature type="compositionally biased region" description="Basic and acidic residues" evidence="13">
    <location>
        <begin position="597"/>
        <end position="617"/>
    </location>
</feature>
<evidence type="ECO:0000256" key="1">
    <source>
        <dbReference type="ARBA" id="ARBA00006485"/>
    </source>
</evidence>
<keyword evidence="7 12" id="KW-0067">ATP-binding</keyword>
<evidence type="ECO:0000313" key="16">
    <source>
        <dbReference type="EMBL" id="TPP51845.1"/>
    </source>
</evidence>
<dbReference type="GO" id="GO:0000082">
    <property type="term" value="P:G1/S transition of mitotic cell cycle"/>
    <property type="evidence" value="ECO:0007669"/>
    <property type="project" value="TreeGrafter"/>
</dbReference>
<keyword evidence="5 12" id="KW-0547">Nucleotide-binding</keyword>
<dbReference type="GO" id="GO:0004693">
    <property type="term" value="F:cyclin-dependent protein serine/threonine kinase activity"/>
    <property type="evidence" value="ECO:0007669"/>
    <property type="project" value="UniProtKB-EC"/>
</dbReference>
<dbReference type="GO" id="GO:0005634">
    <property type="term" value="C:nucleus"/>
    <property type="evidence" value="ECO:0007669"/>
    <property type="project" value="TreeGrafter"/>
</dbReference>
<dbReference type="CDD" id="cd07829">
    <property type="entry name" value="STKc_CDK_like"/>
    <property type="match status" value="1"/>
</dbReference>
<dbReference type="FunFam" id="3.30.200.20:FF:000124">
    <property type="entry name" value="Cyclin-dependent kinase 4"/>
    <property type="match status" value="1"/>
</dbReference>
<dbReference type="InterPro" id="IPR000719">
    <property type="entry name" value="Prot_kinase_dom"/>
</dbReference>
<dbReference type="PROSITE" id="PS00108">
    <property type="entry name" value="PROTEIN_KINASE_ST"/>
    <property type="match status" value="1"/>
</dbReference>
<comment type="similarity">
    <text evidence="1">Belongs to the protein kinase superfamily. CMGC Ser/Thr protein kinase family. CDC2/CDKX subfamily.</text>
</comment>
<comment type="function">
    <text evidence="10">Probably involved in the control of the cell cycle.</text>
</comment>
<dbReference type="InterPro" id="IPR017441">
    <property type="entry name" value="Protein_kinase_ATP_BS"/>
</dbReference>
<dbReference type="VEuPathDB" id="TriTrypDB:LdBPK_050560.1"/>
<feature type="binding site" evidence="12">
    <location>
        <position position="62"/>
    </location>
    <ligand>
        <name>ATP</name>
        <dbReference type="ChEBI" id="CHEBI:30616"/>
    </ligand>
</feature>
<evidence type="ECO:0000256" key="13">
    <source>
        <dbReference type="SAM" id="MobiDB-lite"/>
    </source>
</evidence>
<dbReference type="AlphaFoldDB" id="A0A504XVL5"/>
<dbReference type="Gene3D" id="3.30.200.20">
    <property type="entry name" value="Phosphorylase Kinase, domain 1"/>
    <property type="match status" value="1"/>
</dbReference>
<name>A0A504XVL5_LEIDO</name>
<dbReference type="VEuPathDB" id="TriTrypDB:LdCL_050010600"/>
<dbReference type="GO" id="GO:0030332">
    <property type="term" value="F:cyclin binding"/>
    <property type="evidence" value="ECO:0007669"/>
    <property type="project" value="TreeGrafter"/>
</dbReference>
<dbReference type="SMART" id="SM00220">
    <property type="entry name" value="S_TKc"/>
    <property type="match status" value="1"/>
</dbReference>
<feature type="domain" description="Protein kinase" evidence="15">
    <location>
        <begin position="33"/>
        <end position="315"/>
    </location>
</feature>
<evidence type="ECO:0000256" key="10">
    <source>
        <dbReference type="ARBA" id="ARBA00059987"/>
    </source>
</evidence>
<dbReference type="EMBL" id="RHLD01000058">
    <property type="protein sequence ID" value="TPP51845.1"/>
    <property type="molecule type" value="Genomic_DNA"/>
</dbReference>
<dbReference type="VEuPathDB" id="TriTrypDB:LDHU3_05.0630"/>
<dbReference type="InterPro" id="IPR011009">
    <property type="entry name" value="Kinase-like_dom_sf"/>
</dbReference>
<comment type="caution">
    <text evidence="16">The sequence shown here is derived from an EMBL/GenBank/DDBJ whole genome shotgun (WGS) entry which is preliminary data.</text>
</comment>
<dbReference type="InterPro" id="IPR050108">
    <property type="entry name" value="CDK"/>
</dbReference>
<sequence>MHVAVAPSILRASAEAMRSSDPTPARPTGFQRYQRQHKVGEGSYGKVFLCTDVVEGGTVAVKTSQWNSGEEGLSVSSIREVSLLKEIRHPNVVRLLDLFTEEKKLCIVFERMEKDLRSVLSTRQTPIVGRKLKHMMYQLLSALHACHSRRVVHRDIKPGNILVSADEQTVKLADFGMGRAFGLALQSYTYRIATLYYRAPEVLLGDRYYLPSVDMWSMGCVMAELALRRALFRGEGEYSQLITIFGIMGTPNERVWPGVSRLPHYNAEFPSWVPTSLEKYIPTLDPEGIALLKAMLRYDPQRRITALQAMQHPFFDDVRDECEARRVRAPMVLIASCNALYFPREPRDNVLKVRWNAQDAPLEPNTSVIFKVKCTAPHLFHALPRYGALLLADATGAATPSSNQTTTITFSLRESHGCGAGEISPTGVSRQTAPTTTRTSRASSATPGGPAYQERFAIEYVMIKSEPLAFQQISNSVADAAQLTEVVKNMWSLVASGAIPRAHLGVQAGINLKVYMENVVLQPSDPAPSGGNEATKVVVPPEACLVLPTASERQGRSVHDVTHPGRSRPALDPSPRVYNGGDGADHLGSTSSVFRRKPADELRALREEINTMRRESATPRSAAGGSVRNSSSPSSNTPNSKPRGHEGAAAMQPLPAHRAAGARSYEDLIMKFDLGGAASRAGAPAAQKKEGLKVYMVLLLMSALYVCLLFMRRGATHAEGVKNGSGNGADAAEQRYAVQLSSRELQMRK</sequence>
<feature type="region of interest" description="Disordered" evidence="13">
    <location>
        <begin position="421"/>
        <end position="449"/>
    </location>
</feature>
<evidence type="ECO:0000256" key="9">
    <source>
        <dbReference type="ARBA" id="ARBA00048367"/>
    </source>
</evidence>
<evidence type="ECO:0000256" key="12">
    <source>
        <dbReference type="PROSITE-ProRule" id="PRU10141"/>
    </source>
</evidence>
<evidence type="ECO:0000256" key="7">
    <source>
        <dbReference type="ARBA" id="ARBA00022840"/>
    </source>
</evidence>
<dbReference type="GO" id="GO:0010389">
    <property type="term" value="P:regulation of G2/M transition of mitotic cell cycle"/>
    <property type="evidence" value="ECO:0007669"/>
    <property type="project" value="TreeGrafter"/>
</dbReference>
<keyword evidence="6 16" id="KW-0418">Kinase</keyword>
<reference evidence="17" key="1">
    <citation type="submission" date="2019-02" db="EMBL/GenBank/DDBJ databases">
        <title>FDA dAtabase for Regulatory Grade micrObial Sequences (FDA-ARGOS): Supporting development and validation of Infectious Disease Dx tests.</title>
        <authorList>
            <person name="Duncan R."/>
            <person name="Fisher C."/>
            <person name="Tallon L."/>
            <person name="Sadzewicz L."/>
            <person name="Sengamalay N."/>
            <person name="Ott S."/>
            <person name="Godinez A."/>
            <person name="Nagaraj S."/>
            <person name="Vavikolanu K."/>
            <person name="Vyas G."/>
            <person name="Nadendla S."/>
            <person name="Aluvathingal J."/>
            <person name="Sichtig H."/>
        </authorList>
    </citation>
    <scope>NUCLEOTIDE SEQUENCE [LARGE SCALE GENOMIC DNA]</scope>
    <source>
        <strain evidence="17">FDAARGOS_360</strain>
    </source>
</reference>
<dbReference type="FunFam" id="1.10.510.10:FF:000574">
    <property type="entry name" value="Cell division related protein kinase 2"/>
    <property type="match status" value="1"/>
</dbReference>
<organism evidence="16 17">
    <name type="scientific">Leishmania donovani</name>
    <dbReference type="NCBI Taxonomy" id="5661"/>
    <lineage>
        <taxon>Eukaryota</taxon>
        <taxon>Discoba</taxon>
        <taxon>Euglenozoa</taxon>
        <taxon>Kinetoplastea</taxon>
        <taxon>Metakinetoplastina</taxon>
        <taxon>Trypanosomatida</taxon>
        <taxon>Trypanosomatidae</taxon>
        <taxon>Leishmaniinae</taxon>
        <taxon>Leishmania</taxon>
    </lineage>
</organism>
<feature type="region of interest" description="Disordered" evidence="13">
    <location>
        <begin position="550"/>
        <end position="657"/>
    </location>
</feature>
<evidence type="ECO:0000256" key="14">
    <source>
        <dbReference type="SAM" id="Phobius"/>
    </source>
</evidence>
<evidence type="ECO:0000259" key="15">
    <source>
        <dbReference type="PROSITE" id="PS50011"/>
    </source>
</evidence>
<evidence type="ECO:0000256" key="8">
    <source>
        <dbReference type="ARBA" id="ARBA00047811"/>
    </source>
</evidence>
<dbReference type="PROSITE" id="PS50011">
    <property type="entry name" value="PROTEIN_KINASE_DOM"/>
    <property type="match status" value="1"/>
</dbReference>
<dbReference type="GO" id="GO:0007165">
    <property type="term" value="P:signal transduction"/>
    <property type="evidence" value="ECO:0007669"/>
    <property type="project" value="TreeGrafter"/>
</dbReference>
<feature type="transmembrane region" description="Helical" evidence="14">
    <location>
        <begin position="694"/>
        <end position="711"/>
    </location>
</feature>
<dbReference type="PANTHER" id="PTHR24056:SF527">
    <property type="entry name" value="CELL DIVISION CONTROL PROTEIN 2 HOMOLOG 2"/>
    <property type="match status" value="1"/>
</dbReference>
<dbReference type="VEuPathDB" id="TriTrypDB:LDHU3_05.0640"/>
<evidence type="ECO:0000256" key="4">
    <source>
        <dbReference type="ARBA" id="ARBA00022679"/>
    </source>
</evidence>
<evidence type="ECO:0000256" key="6">
    <source>
        <dbReference type="ARBA" id="ARBA00022777"/>
    </source>
</evidence>
<evidence type="ECO:0000256" key="3">
    <source>
        <dbReference type="ARBA" id="ARBA00022527"/>
    </source>
</evidence>
<protein>
    <recommendedName>
        <fullName evidence="2">cyclin-dependent kinase</fullName>
        <ecNumber evidence="2">2.7.11.22</ecNumber>
    </recommendedName>
</protein>
<dbReference type="Proteomes" id="UP000318821">
    <property type="component" value="Unassembled WGS sequence"/>
</dbReference>
<keyword evidence="14" id="KW-0812">Transmembrane</keyword>
<gene>
    <name evidence="16" type="ORF">CGC20_24330</name>
</gene>
<comment type="catalytic activity">
    <reaction evidence="9">
        <text>L-seryl-[protein] + ATP = O-phospho-L-seryl-[protein] + ADP + H(+)</text>
        <dbReference type="Rhea" id="RHEA:17989"/>
        <dbReference type="Rhea" id="RHEA-COMP:9863"/>
        <dbReference type="Rhea" id="RHEA-COMP:11604"/>
        <dbReference type="ChEBI" id="CHEBI:15378"/>
        <dbReference type="ChEBI" id="CHEBI:29999"/>
        <dbReference type="ChEBI" id="CHEBI:30616"/>
        <dbReference type="ChEBI" id="CHEBI:83421"/>
        <dbReference type="ChEBI" id="CHEBI:456216"/>
        <dbReference type="EC" id="2.7.11.22"/>
    </reaction>
</comment>
<evidence type="ECO:0000313" key="17">
    <source>
        <dbReference type="Proteomes" id="UP000318821"/>
    </source>
</evidence>
<keyword evidence="14" id="KW-0472">Membrane</keyword>
<dbReference type="VEuPathDB" id="TriTrypDB:LdBPK_050550.1"/>